<dbReference type="RefSeq" id="WP_013630446.1">
    <property type="nucleotide sequence ID" value="NC_015174.1"/>
</dbReference>
<dbReference type="InterPro" id="IPR029063">
    <property type="entry name" value="SAM-dependent_MTases_sf"/>
</dbReference>
<dbReference type="KEGG" id="pbs:Plabr_4167"/>
<dbReference type="Gene3D" id="3.40.50.150">
    <property type="entry name" value="Vaccinia Virus protein VP39"/>
    <property type="match status" value="1"/>
</dbReference>
<protein>
    <recommendedName>
        <fullName evidence="3">Class I SAM-dependent methyltransferase</fullName>
    </recommendedName>
</protein>
<reference evidence="2" key="1">
    <citation type="submission" date="2011-02" db="EMBL/GenBank/DDBJ databases">
        <title>The complete genome of Planctomyces brasiliensis DSM 5305.</title>
        <authorList>
            <person name="Lucas S."/>
            <person name="Copeland A."/>
            <person name="Lapidus A."/>
            <person name="Bruce D."/>
            <person name="Goodwin L."/>
            <person name="Pitluck S."/>
            <person name="Kyrpides N."/>
            <person name="Mavromatis K."/>
            <person name="Pagani I."/>
            <person name="Ivanova N."/>
            <person name="Ovchinnikova G."/>
            <person name="Lu M."/>
            <person name="Detter J.C."/>
            <person name="Han C."/>
            <person name="Land M."/>
            <person name="Hauser L."/>
            <person name="Markowitz V."/>
            <person name="Cheng J.-F."/>
            <person name="Hugenholtz P."/>
            <person name="Woyke T."/>
            <person name="Wu D."/>
            <person name="Tindall B."/>
            <person name="Pomrenke H.G."/>
            <person name="Brambilla E."/>
            <person name="Klenk H.-P."/>
            <person name="Eisen J.A."/>
        </authorList>
    </citation>
    <scope>NUCLEOTIDE SEQUENCE [LARGE SCALE GENOMIC DNA]</scope>
    <source>
        <strain evidence="2">ATCC 49424 / DSM 5305 / JCM 21570 / IAM 15109 / NBRC 103401 / IFAM 1448</strain>
    </source>
</reference>
<gene>
    <name evidence="1" type="ordered locus">Plabr_4167</name>
</gene>
<dbReference type="EMBL" id="CP002546">
    <property type="protein sequence ID" value="ADY61741.1"/>
    <property type="molecule type" value="Genomic_DNA"/>
</dbReference>
<dbReference type="HOGENOM" id="CLU_101743_0_0_0"/>
<accession>F0SI39</accession>
<dbReference type="STRING" id="756272.Plabr_4167"/>
<evidence type="ECO:0000313" key="2">
    <source>
        <dbReference type="Proteomes" id="UP000006860"/>
    </source>
</evidence>
<dbReference type="Proteomes" id="UP000006860">
    <property type="component" value="Chromosome"/>
</dbReference>
<name>F0SI39_RUBBR</name>
<dbReference type="SUPFAM" id="SSF53335">
    <property type="entry name" value="S-adenosyl-L-methionine-dependent methyltransferases"/>
    <property type="match status" value="1"/>
</dbReference>
<keyword evidence="2" id="KW-1185">Reference proteome</keyword>
<dbReference type="AlphaFoldDB" id="F0SI39"/>
<organism evidence="1 2">
    <name type="scientific">Rubinisphaera brasiliensis (strain ATCC 49424 / DSM 5305 / JCM 21570 / IAM 15109 / NBRC 103401 / IFAM 1448)</name>
    <name type="common">Planctomyces brasiliensis</name>
    <dbReference type="NCBI Taxonomy" id="756272"/>
    <lineage>
        <taxon>Bacteria</taxon>
        <taxon>Pseudomonadati</taxon>
        <taxon>Planctomycetota</taxon>
        <taxon>Planctomycetia</taxon>
        <taxon>Planctomycetales</taxon>
        <taxon>Planctomycetaceae</taxon>
        <taxon>Rubinisphaera</taxon>
    </lineage>
</organism>
<sequence length="220" mass="24529">MIVPFFCSTRREPSESRIEEALAISQLSKLQRTYLPMTSSSMTPPALLFIANEIFINNRRKYIECGAGTSTIIAGYAMEPCGGSVVSIEHDADWKSVMEAEIERHGLAEIITIIHCPLQSESDLEWYSLPSTGSGISGEYDFLVVDGPPAYQKGKEQARLPASFLIREHMADNCTVMLDDISRPGEQAVLASWKNEFPSFTYSTTERFAICRRGRSFNAL</sequence>
<evidence type="ECO:0000313" key="1">
    <source>
        <dbReference type="EMBL" id="ADY61741.1"/>
    </source>
</evidence>
<dbReference type="Pfam" id="PF13578">
    <property type="entry name" value="Methyltransf_24"/>
    <property type="match status" value="1"/>
</dbReference>
<proteinExistence type="predicted"/>
<evidence type="ECO:0008006" key="3">
    <source>
        <dbReference type="Google" id="ProtNLM"/>
    </source>
</evidence>
<dbReference type="eggNOG" id="COG4122">
    <property type="taxonomic scope" value="Bacteria"/>
</dbReference>